<dbReference type="EMBL" id="KN817533">
    <property type="protein sequence ID" value="KJA25091.1"/>
    <property type="molecule type" value="Genomic_DNA"/>
</dbReference>
<protein>
    <submittedName>
        <fullName evidence="2">Uncharacterized protein</fullName>
    </submittedName>
</protein>
<gene>
    <name evidence="2" type="ORF">HYPSUDRAFT_38051</name>
</gene>
<organism evidence="2 3">
    <name type="scientific">Hypholoma sublateritium (strain FD-334 SS-4)</name>
    <dbReference type="NCBI Taxonomy" id="945553"/>
    <lineage>
        <taxon>Eukaryota</taxon>
        <taxon>Fungi</taxon>
        <taxon>Dikarya</taxon>
        <taxon>Basidiomycota</taxon>
        <taxon>Agaricomycotina</taxon>
        <taxon>Agaricomycetes</taxon>
        <taxon>Agaricomycetidae</taxon>
        <taxon>Agaricales</taxon>
        <taxon>Agaricineae</taxon>
        <taxon>Strophariaceae</taxon>
        <taxon>Hypholoma</taxon>
    </lineage>
</organism>
<dbReference type="Proteomes" id="UP000054270">
    <property type="component" value="Unassembled WGS sequence"/>
</dbReference>
<feature type="transmembrane region" description="Helical" evidence="1">
    <location>
        <begin position="313"/>
        <end position="335"/>
    </location>
</feature>
<proteinExistence type="predicted"/>
<dbReference type="AlphaFoldDB" id="A0A0D2P928"/>
<evidence type="ECO:0000256" key="1">
    <source>
        <dbReference type="SAM" id="Phobius"/>
    </source>
</evidence>
<dbReference type="STRING" id="945553.A0A0D2P928"/>
<evidence type="ECO:0000313" key="3">
    <source>
        <dbReference type="Proteomes" id="UP000054270"/>
    </source>
</evidence>
<sequence>MTSPSSQISLILDDSNNAFFHFDNSTASTNLPLYYLGTLNVAGSPTTAGNTTFVEILFDGSSIAIFGTTATPQTTLSEEFTVIIDNGDPYTTSYSDPSPPSYRQWYQSPLLEDGTHNITLSNVFGASIDYAVIQTDVSTNVAAEAEQIIIVDSNDPSINYAGRGWTETTDTFTSSYENAVTVVPYGNSTHKTSTFGSSFSFDFTGNELTLYGVFDYTRLGIMNVTFSLDGFTSSTFYEVLPVVENFLDGVIQPNFPLYTSPNGMLAGLHTLVVEVVACENLTLTLDYFTYAPAEAASSPATESSSSRKSHAGAIAGGIVGGLAFLLITALILDCVRRRKRQLRRNFMYPFQSNALSSNGIPLASIQGTAFPQKT</sequence>
<keyword evidence="3" id="KW-1185">Reference proteome</keyword>
<keyword evidence="1" id="KW-0472">Membrane</keyword>
<evidence type="ECO:0000313" key="2">
    <source>
        <dbReference type="EMBL" id="KJA25091.1"/>
    </source>
</evidence>
<dbReference type="OrthoDB" id="2756615at2759"/>
<name>A0A0D2P928_HYPSF</name>
<keyword evidence="1" id="KW-1133">Transmembrane helix</keyword>
<dbReference type="Gene3D" id="2.60.120.260">
    <property type="entry name" value="Galactose-binding domain-like"/>
    <property type="match status" value="2"/>
</dbReference>
<keyword evidence="1" id="KW-0812">Transmembrane</keyword>
<reference evidence="3" key="1">
    <citation type="submission" date="2014-04" db="EMBL/GenBank/DDBJ databases">
        <title>Evolutionary Origins and Diversification of the Mycorrhizal Mutualists.</title>
        <authorList>
            <consortium name="DOE Joint Genome Institute"/>
            <consortium name="Mycorrhizal Genomics Consortium"/>
            <person name="Kohler A."/>
            <person name="Kuo A."/>
            <person name="Nagy L.G."/>
            <person name="Floudas D."/>
            <person name="Copeland A."/>
            <person name="Barry K.W."/>
            <person name="Cichocki N."/>
            <person name="Veneault-Fourrey C."/>
            <person name="LaButti K."/>
            <person name="Lindquist E.A."/>
            <person name="Lipzen A."/>
            <person name="Lundell T."/>
            <person name="Morin E."/>
            <person name="Murat C."/>
            <person name="Riley R."/>
            <person name="Ohm R."/>
            <person name="Sun H."/>
            <person name="Tunlid A."/>
            <person name="Henrissat B."/>
            <person name="Grigoriev I.V."/>
            <person name="Hibbett D.S."/>
            <person name="Martin F."/>
        </authorList>
    </citation>
    <scope>NUCLEOTIDE SEQUENCE [LARGE SCALE GENOMIC DNA]</scope>
    <source>
        <strain evidence="3">FD-334 SS-4</strain>
    </source>
</reference>
<accession>A0A0D2P928</accession>